<dbReference type="Proteomes" id="UP001145742">
    <property type="component" value="Unassembled WGS sequence"/>
</dbReference>
<accession>A0ABQ9DQZ9</accession>
<proteinExistence type="predicted"/>
<keyword evidence="2" id="KW-1185">Reference proteome</keyword>
<dbReference type="EMBL" id="WHWB01032435">
    <property type="protein sequence ID" value="KAJ7425715.1"/>
    <property type="molecule type" value="Genomic_DNA"/>
</dbReference>
<reference evidence="1" key="1">
    <citation type="submission" date="2019-10" db="EMBL/GenBank/DDBJ databases">
        <authorList>
            <person name="Soares A.E.R."/>
            <person name="Aleixo A."/>
            <person name="Schneider P."/>
            <person name="Miyaki C.Y."/>
            <person name="Schneider M.P."/>
            <person name="Mello C."/>
            <person name="Vasconcelos A.T.R."/>
        </authorList>
    </citation>
    <scope>NUCLEOTIDE SEQUENCE</scope>
    <source>
        <tissue evidence="1">Muscle</tissue>
    </source>
</reference>
<evidence type="ECO:0000313" key="2">
    <source>
        <dbReference type="Proteomes" id="UP001145742"/>
    </source>
</evidence>
<name>A0ABQ9DQZ9_9PASS</name>
<organism evidence="1 2">
    <name type="scientific">Willisornis vidua</name>
    <name type="common">Xingu scale-backed antbird</name>
    <dbReference type="NCBI Taxonomy" id="1566151"/>
    <lineage>
        <taxon>Eukaryota</taxon>
        <taxon>Metazoa</taxon>
        <taxon>Chordata</taxon>
        <taxon>Craniata</taxon>
        <taxon>Vertebrata</taxon>
        <taxon>Euteleostomi</taxon>
        <taxon>Archelosauria</taxon>
        <taxon>Archosauria</taxon>
        <taxon>Dinosauria</taxon>
        <taxon>Saurischia</taxon>
        <taxon>Theropoda</taxon>
        <taxon>Coelurosauria</taxon>
        <taxon>Aves</taxon>
        <taxon>Neognathae</taxon>
        <taxon>Neoaves</taxon>
        <taxon>Telluraves</taxon>
        <taxon>Australaves</taxon>
        <taxon>Passeriformes</taxon>
        <taxon>Thamnophilidae</taxon>
        <taxon>Willisornis</taxon>
    </lineage>
</organism>
<protein>
    <submittedName>
        <fullName evidence="1">Uncharacterized protein</fullName>
    </submittedName>
</protein>
<sequence length="134" mass="15298">MEVLEEFLKHDLVKRLGADLLESSSVEKDLGVLVDNKLSTNQQCDPVAQKASGILGGMRKSIASRLRAVILHFYSALARPSLKCSDQFWVPPDKRDMELLERVQWSAMKSSKGLEQLSYEERLKELDLFSFQKR</sequence>
<comment type="caution">
    <text evidence="1">The sequence shown here is derived from an EMBL/GenBank/DDBJ whole genome shotgun (WGS) entry which is preliminary data.</text>
</comment>
<evidence type="ECO:0000313" key="1">
    <source>
        <dbReference type="EMBL" id="KAJ7425715.1"/>
    </source>
</evidence>
<gene>
    <name evidence="1" type="ORF">WISP_22247</name>
</gene>
<dbReference type="PANTHER" id="PTHR33332">
    <property type="entry name" value="REVERSE TRANSCRIPTASE DOMAIN-CONTAINING PROTEIN"/>
    <property type="match status" value="1"/>
</dbReference>